<dbReference type="Proteomes" id="UP000271889">
    <property type="component" value="Unassembled WGS sequence"/>
</dbReference>
<organism evidence="1 2">
    <name type="scientific">Cylicostephanus goldi</name>
    <name type="common">Nematode worm</name>
    <dbReference type="NCBI Taxonomy" id="71465"/>
    <lineage>
        <taxon>Eukaryota</taxon>
        <taxon>Metazoa</taxon>
        <taxon>Ecdysozoa</taxon>
        <taxon>Nematoda</taxon>
        <taxon>Chromadorea</taxon>
        <taxon>Rhabditida</taxon>
        <taxon>Rhabditina</taxon>
        <taxon>Rhabditomorpha</taxon>
        <taxon>Strongyloidea</taxon>
        <taxon>Strongylidae</taxon>
        <taxon>Cylicostephanus</taxon>
    </lineage>
</organism>
<dbReference type="EMBL" id="UYRV01017062">
    <property type="protein sequence ID" value="VDK62740.1"/>
    <property type="molecule type" value="Genomic_DNA"/>
</dbReference>
<protein>
    <submittedName>
        <fullName evidence="1">Uncharacterized protein</fullName>
    </submittedName>
</protein>
<proteinExistence type="predicted"/>
<gene>
    <name evidence="1" type="ORF">CGOC_LOCUS5563</name>
</gene>
<accession>A0A3P6S5A3</accession>
<sequence>MLENKENERDWQQIHQSIANCYDVDDSTTKMLAIKRQILGLDKPQFYIDILKKKQRTIMDMVDKRRPVLQTLKDEKELKELNEKFQHCYADLKKYKHSLSNNDRLIMLISTSFFHQKEKGRGRNSKSAVDVTTTICTCQASLQH</sequence>
<evidence type="ECO:0000313" key="1">
    <source>
        <dbReference type="EMBL" id="VDK62740.1"/>
    </source>
</evidence>
<dbReference type="AlphaFoldDB" id="A0A3P6S5A3"/>
<name>A0A3P6S5A3_CYLGO</name>
<reference evidence="1 2" key="1">
    <citation type="submission" date="2018-11" db="EMBL/GenBank/DDBJ databases">
        <authorList>
            <consortium name="Pathogen Informatics"/>
        </authorList>
    </citation>
    <scope>NUCLEOTIDE SEQUENCE [LARGE SCALE GENOMIC DNA]</scope>
</reference>
<evidence type="ECO:0000313" key="2">
    <source>
        <dbReference type="Proteomes" id="UP000271889"/>
    </source>
</evidence>
<keyword evidence="2" id="KW-1185">Reference proteome</keyword>